<feature type="chain" id="PRO_5046183068" evidence="2">
    <location>
        <begin position="24"/>
        <end position="190"/>
    </location>
</feature>
<proteinExistence type="predicted"/>
<keyword evidence="1" id="KW-0472">Membrane</keyword>
<evidence type="ECO:0000256" key="2">
    <source>
        <dbReference type="SAM" id="SignalP"/>
    </source>
</evidence>
<feature type="signal peptide" evidence="2">
    <location>
        <begin position="1"/>
        <end position="23"/>
    </location>
</feature>
<feature type="transmembrane region" description="Helical" evidence="1">
    <location>
        <begin position="70"/>
        <end position="90"/>
    </location>
</feature>
<dbReference type="Proteomes" id="UP001648503">
    <property type="component" value="Unassembled WGS sequence"/>
</dbReference>
<evidence type="ECO:0000256" key="1">
    <source>
        <dbReference type="SAM" id="Phobius"/>
    </source>
</evidence>
<keyword evidence="1" id="KW-0812">Transmembrane</keyword>
<keyword evidence="4" id="KW-1185">Reference proteome</keyword>
<dbReference type="EMBL" id="JAFCIX010000030">
    <property type="protein sequence ID" value="KAH6600633.1"/>
    <property type="molecule type" value="Genomic_DNA"/>
</dbReference>
<organism evidence="3 4">
    <name type="scientific">Batrachochytrium salamandrivorans</name>
    <dbReference type="NCBI Taxonomy" id="1357716"/>
    <lineage>
        <taxon>Eukaryota</taxon>
        <taxon>Fungi</taxon>
        <taxon>Fungi incertae sedis</taxon>
        <taxon>Chytridiomycota</taxon>
        <taxon>Chytridiomycota incertae sedis</taxon>
        <taxon>Chytridiomycetes</taxon>
        <taxon>Rhizophydiales</taxon>
        <taxon>Rhizophydiales incertae sedis</taxon>
        <taxon>Batrachochytrium</taxon>
    </lineage>
</organism>
<gene>
    <name evidence="3" type="ORF">BASA50_002199</name>
</gene>
<accession>A0ABQ8FM52</accession>
<protein>
    <submittedName>
        <fullName evidence="3">Uncharacterized protein</fullName>
    </submittedName>
</protein>
<evidence type="ECO:0000313" key="4">
    <source>
        <dbReference type="Proteomes" id="UP001648503"/>
    </source>
</evidence>
<reference evidence="3 4" key="1">
    <citation type="submission" date="2021-02" db="EMBL/GenBank/DDBJ databases">
        <title>Variation within the Batrachochytrium salamandrivorans European outbreak.</title>
        <authorList>
            <person name="Kelly M."/>
            <person name="Pasmans F."/>
            <person name="Shea T.P."/>
            <person name="Munoz J.F."/>
            <person name="Carranza S."/>
            <person name="Cuomo C.A."/>
            <person name="Martel A."/>
        </authorList>
    </citation>
    <scope>NUCLEOTIDE SEQUENCE [LARGE SCALE GENOMIC DNA]</scope>
    <source>
        <strain evidence="3 4">AMFP18/2</strain>
    </source>
</reference>
<keyword evidence="1" id="KW-1133">Transmembrane helix</keyword>
<name>A0ABQ8FM52_9FUNG</name>
<comment type="caution">
    <text evidence="3">The sequence shown here is derived from an EMBL/GenBank/DDBJ whole genome shotgun (WGS) entry which is preliminary data.</text>
</comment>
<evidence type="ECO:0000313" key="3">
    <source>
        <dbReference type="EMBL" id="KAH6600633.1"/>
    </source>
</evidence>
<sequence>MTSFPIDSTLSLVTGFLLTACKAAPVVVRDLERTHTITLKEHNIYTRDASANNQETSNASSGISSLSTSGLVIAGAAVIAIGTVLAFVAIRSRAKSNDADVKEEDKTMPPLSPMEYVYEGKGKGRMPEQKTTAEVLPFSPFGRFDSMQIEMQDLYGSEIDICDIPNPEHGSSREFNKIEVDYSQPCSSRV</sequence>
<keyword evidence="2" id="KW-0732">Signal</keyword>